<gene>
    <name evidence="1" type="ORF">DENOEST_2929</name>
</gene>
<keyword evidence="2" id="KW-1185">Reference proteome</keyword>
<dbReference type="AlphaFoldDB" id="A0A6S6XYI1"/>
<reference evidence="1 2" key="1">
    <citation type="submission" date="2020-03" db="EMBL/GenBank/DDBJ databases">
        <authorList>
            <consortium name="Genoscope - CEA"/>
            <person name="William W."/>
        </authorList>
    </citation>
    <scope>NUCLEOTIDE SEQUENCE [LARGE SCALE GENOMIC DNA]</scope>
    <source>
        <strain evidence="2">DSM 16959</strain>
    </source>
</reference>
<dbReference type="RefSeq" id="WP_145770963.1">
    <property type="nucleotide sequence ID" value="NZ_LR778301.1"/>
</dbReference>
<dbReference type="EMBL" id="LR778301">
    <property type="protein sequence ID" value="CAB1370088.1"/>
    <property type="molecule type" value="Genomic_DNA"/>
</dbReference>
<accession>A0A6S6XYI1</accession>
<dbReference type="SUPFAM" id="SSF69118">
    <property type="entry name" value="AhpD-like"/>
    <property type="match status" value="1"/>
</dbReference>
<dbReference type="Gene3D" id="1.20.1290.10">
    <property type="entry name" value="AhpD-like"/>
    <property type="match status" value="1"/>
</dbReference>
<organism evidence="1 2">
    <name type="scientific">Denitratisoma oestradiolicum</name>
    <dbReference type="NCBI Taxonomy" id="311182"/>
    <lineage>
        <taxon>Bacteria</taxon>
        <taxon>Pseudomonadati</taxon>
        <taxon>Pseudomonadota</taxon>
        <taxon>Betaproteobacteria</taxon>
        <taxon>Nitrosomonadales</taxon>
        <taxon>Sterolibacteriaceae</taxon>
        <taxon>Denitratisoma</taxon>
    </lineage>
</organism>
<evidence type="ECO:0000313" key="2">
    <source>
        <dbReference type="Proteomes" id="UP000515733"/>
    </source>
</evidence>
<dbReference type="KEGG" id="doe:DENOEST_2929"/>
<name>A0A6S6XYI1_9PROT</name>
<sequence>MISNTLNTKTLGTALRQGGALTAGYDKIWSTIWQHQTHVPVALLELCRLRLAQFHDAKSELALRYAPGLDAGKIESLLRGDYVKDARFSAAELAALDFTEIYAQDPMAISDEQAASVKQHLGEAGLVCLIESLGFIEGRIRLALMFSALQATPKH</sequence>
<proteinExistence type="predicted"/>
<dbReference type="InterPro" id="IPR029032">
    <property type="entry name" value="AhpD-like"/>
</dbReference>
<evidence type="ECO:0000313" key="1">
    <source>
        <dbReference type="EMBL" id="CAB1370088.1"/>
    </source>
</evidence>
<dbReference type="OrthoDB" id="9801997at2"/>
<dbReference type="Proteomes" id="UP000515733">
    <property type="component" value="Chromosome"/>
</dbReference>
<protein>
    <submittedName>
        <fullName evidence="1">Uncharacterized protein</fullName>
    </submittedName>
</protein>